<name>A0A6C0IE32_9ZZZZ</name>
<keyword evidence="1" id="KW-1133">Transmembrane helix</keyword>
<organism evidence="2">
    <name type="scientific">viral metagenome</name>
    <dbReference type="NCBI Taxonomy" id="1070528"/>
    <lineage>
        <taxon>unclassified sequences</taxon>
        <taxon>metagenomes</taxon>
        <taxon>organismal metagenomes</taxon>
    </lineage>
</organism>
<protein>
    <submittedName>
        <fullName evidence="2">Uncharacterized protein</fullName>
    </submittedName>
</protein>
<feature type="transmembrane region" description="Helical" evidence="1">
    <location>
        <begin position="12"/>
        <end position="32"/>
    </location>
</feature>
<reference evidence="2" key="1">
    <citation type="journal article" date="2020" name="Nature">
        <title>Giant virus diversity and host interactions through global metagenomics.</title>
        <authorList>
            <person name="Schulz F."/>
            <person name="Roux S."/>
            <person name="Paez-Espino D."/>
            <person name="Jungbluth S."/>
            <person name="Walsh D.A."/>
            <person name="Denef V.J."/>
            <person name="McMahon K.D."/>
            <person name="Konstantinidis K.T."/>
            <person name="Eloe-Fadrosh E.A."/>
            <person name="Kyrpides N.C."/>
            <person name="Woyke T."/>
        </authorList>
    </citation>
    <scope>NUCLEOTIDE SEQUENCE</scope>
    <source>
        <strain evidence="2">GVMAG-M-3300023184-71</strain>
    </source>
</reference>
<dbReference type="EMBL" id="MN740156">
    <property type="protein sequence ID" value="QHT90686.1"/>
    <property type="molecule type" value="Genomic_DNA"/>
</dbReference>
<sequence length="301" mass="34118">MKKIGYTRFQKLLPIVSNLTAFLAQFTFKFTLAPVLEITRLAAMTTLNVVNLVQSVQQKNVLNTVWNSTFLGMDVFAGLGVARQAVLRKTTLLGKEKNLLSKTRQLRQELSTASYQGTNLLTSQTKELHRVPVPVAPTSLERLGDPNPSFLDTEHQNLEHMQHLLNRQTTGLQKDYHNLVRWNPDTPLSEYQTQQLKPSLLKRSRQQLSLDKYGVKGIPEFVEKRNMELSNLVDESKDIAQNLQKAQSNLHAIRNTRILNRANNLFTNVKDYAVLEQQQNKQPPSKTTTALQSTQAFLGGL</sequence>
<keyword evidence="1" id="KW-0812">Transmembrane</keyword>
<evidence type="ECO:0000256" key="1">
    <source>
        <dbReference type="SAM" id="Phobius"/>
    </source>
</evidence>
<keyword evidence="1" id="KW-0472">Membrane</keyword>
<proteinExistence type="predicted"/>
<evidence type="ECO:0000313" key="2">
    <source>
        <dbReference type="EMBL" id="QHT90686.1"/>
    </source>
</evidence>
<dbReference type="AlphaFoldDB" id="A0A6C0IE32"/>
<accession>A0A6C0IE32</accession>